<dbReference type="SFLD" id="SFLDG01384">
    <property type="entry name" value="thioether_bond_formation_requi"/>
    <property type="match status" value="1"/>
</dbReference>
<dbReference type="EC" id="1.-.-.-" evidence="9"/>
<keyword evidence="4" id="KW-0479">Metal-binding</keyword>
<evidence type="ECO:0000256" key="1">
    <source>
        <dbReference type="ARBA" id="ARBA00001966"/>
    </source>
</evidence>
<dbReference type="NCBIfam" id="TIGR03942">
    <property type="entry name" value="sulfatase_rSAM"/>
    <property type="match status" value="1"/>
</dbReference>
<dbReference type="GO" id="GO:0051539">
    <property type="term" value="F:4 iron, 4 sulfur cluster binding"/>
    <property type="evidence" value="ECO:0007669"/>
    <property type="project" value="UniProtKB-KW"/>
</dbReference>
<dbReference type="InterPro" id="IPR058240">
    <property type="entry name" value="rSAM_sf"/>
</dbReference>
<dbReference type="GO" id="GO:0046872">
    <property type="term" value="F:metal ion binding"/>
    <property type="evidence" value="ECO:0007669"/>
    <property type="project" value="UniProtKB-KW"/>
</dbReference>
<accession>A0A1B7JV03</accession>
<dbReference type="InterPro" id="IPR034491">
    <property type="entry name" value="Anaerob_Ser_sulfatase-maturase"/>
</dbReference>
<dbReference type="Pfam" id="PF04055">
    <property type="entry name" value="Radical_SAM"/>
    <property type="match status" value="1"/>
</dbReference>
<evidence type="ECO:0000256" key="2">
    <source>
        <dbReference type="ARBA" id="ARBA00022485"/>
    </source>
</evidence>
<dbReference type="SFLD" id="SFLDF00285">
    <property type="entry name" value="anaerobic_Ser-type_sulfatase-m"/>
    <property type="match status" value="1"/>
</dbReference>
<name>A0A1B7JV03_9ENTR</name>
<dbReference type="Pfam" id="PF13186">
    <property type="entry name" value="SPASM"/>
    <property type="match status" value="1"/>
</dbReference>
<protein>
    <submittedName>
        <fullName evidence="9">Putative arylsulfatase regulatory protein</fullName>
        <ecNumber evidence="9">1.-.-.-</ecNumber>
    </submittedName>
</protein>
<dbReference type="InterPro" id="IPR007197">
    <property type="entry name" value="rSAM"/>
</dbReference>
<dbReference type="SFLD" id="SFLDG01067">
    <property type="entry name" value="SPASM/twitch_domain_containing"/>
    <property type="match status" value="1"/>
</dbReference>
<feature type="domain" description="Radical SAM core" evidence="8">
    <location>
        <begin position="4"/>
        <end position="251"/>
    </location>
</feature>
<dbReference type="PROSITE" id="PS51918">
    <property type="entry name" value="RADICAL_SAM"/>
    <property type="match status" value="1"/>
</dbReference>
<dbReference type="InterPro" id="IPR023867">
    <property type="entry name" value="Sulphatase_maturase_rSAM"/>
</dbReference>
<evidence type="ECO:0000313" key="9">
    <source>
        <dbReference type="EMBL" id="OAT51733.1"/>
    </source>
</evidence>
<comment type="caution">
    <text evidence="9">The sequence shown here is derived from an EMBL/GenBank/DDBJ whole genome shotgun (WGS) entry which is preliminary data.</text>
</comment>
<evidence type="ECO:0000256" key="6">
    <source>
        <dbReference type="ARBA" id="ARBA00023014"/>
    </source>
</evidence>
<proteinExistence type="inferred from homology"/>
<dbReference type="PATRIC" id="fig|1354264.4.peg.2987"/>
<dbReference type="InterPro" id="IPR013785">
    <property type="entry name" value="Aldolase_TIM"/>
</dbReference>
<dbReference type="GO" id="GO:0016491">
    <property type="term" value="F:oxidoreductase activity"/>
    <property type="evidence" value="ECO:0007669"/>
    <property type="project" value="UniProtKB-KW"/>
</dbReference>
<keyword evidence="6" id="KW-0411">Iron-sulfur</keyword>
<evidence type="ECO:0000256" key="5">
    <source>
        <dbReference type="ARBA" id="ARBA00023004"/>
    </source>
</evidence>
<comment type="cofactor">
    <cofactor evidence="1">
        <name>[4Fe-4S] cluster</name>
        <dbReference type="ChEBI" id="CHEBI:49883"/>
    </cofactor>
</comment>
<dbReference type="AlphaFoldDB" id="A0A1B7JV03"/>
<evidence type="ECO:0000256" key="7">
    <source>
        <dbReference type="ARBA" id="ARBA00023601"/>
    </source>
</evidence>
<dbReference type="CDD" id="cd21120">
    <property type="entry name" value="SPASM_anSME"/>
    <property type="match status" value="1"/>
</dbReference>
<organism evidence="9 10">
    <name type="scientific">Kluyvera georgiana ATCC 51603</name>
    <dbReference type="NCBI Taxonomy" id="1354264"/>
    <lineage>
        <taxon>Bacteria</taxon>
        <taxon>Pseudomonadati</taxon>
        <taxon>Pseudomonadota</taxon>
        <taxon>Gammaproteobacteria</taxon>
        <taxon>Enterobacterales</taxon>
        <taxon>Enterobacteriaceae</taxon>
        <taxon>Kluyvera</taxon>
    </lineage>
</organism>
<keyword evidence="5" id="KW-0408">Iron</keyword>
<dbReference type="InterPro" id="IPR047207">
    <property type="entry name" value="SPASM_anSME"/>
</dbReference>
<comment type="similarity">
    <text evidence="7">Belongs to the radical SAM superfamily. Anaerobic sulfatase-maturating enzyme family.</text>
</comment>
<dbReference type="RefSeq" id="WP_064546425.1">
    <property type="nucleotide sequence ID" value="NZ_LXEU01000057.1"/>
</dbReference>
<keyword evidence="3" id="KW-0949">S-adenosyl-L-methionine</keyword>
<dbReference type="SFLD" id="SFLDS00029">
    <property type="entry name" value="Radical_SAM"/>
    <property type="match status" value="1"/>
</dbReference>
<evidence type="ECO:0000256" key="4">
    <source>
        <dbReference type="ARBA" id="ARBA00022723"/>
    </source>
</evidence>
<evidence type="ECO:0000313" key="10">
    <source>
        <dbReference type="Proteomes" id="UP000078386"/>
    </source>
</evidence>
<dbReference type="CDD" id="cd01335">
    <property type="entry name" value="Radical_SAM"/>
    <property type="match status" value="1"/>
</dbReference>
<sequence length="411" mass="46293">MPQQIPIRAFHAMVKPSGSDCNLNCTYCFYLEKQALYPDAGLRMSDETLEAYIKNYIAAVEAQAEVAFTWQGGEPTLLGLDFYRRAVALQAKYGAGRRISNSFQTNGVLLDDEWCFFFREQRFLIGLSLDGPAEIHNAYRLTKGGKPTHKLVMRALALLQKHGVDYNILACVNQQSALQPLKVYDFLCESGAEFIQFIPVVERLAAPRESSAGLSLHGPGTAQTAEGITAWSVRPKAYGEFLTAIFDRWIQRDVGKVFVMNIEWAFANFVGAPGAVCHHQPTCGRSIVVEHNGDVYACDHYVYPEFHLGNIHQHSFAQMIDTPEQEQFGRDKFTRLPEACKQCEVLRACWGGCPKHRFIPTEGGEQNYLCEGFRHYFRHLPPYLKAMRDLLASGRPASDIMKAQLVFPSHK</sequence>
<dbReference type="NCBIfam" id="TIGR04085">
    <property type="entry name" value="rSAM_more_4Fe4S"/>
    <property type="match status" value="1"/>
</dbReference>
<gene>
    <name evidence="9" type="ORF">M989_02862</name>
</gene>
<evidence type="ECO:0000259" key="8">
    <source>
        <dbReference type="PROSITE" id="PS51918"/>
    </source>
</evidence>
<dbReference type="PANTHER" id="PTHR43273:SF3">
    <property type="entry name" value="ANAEROBIC SULFATASE-MATURATING ENZYME HOMOLOG ASLB-RELATED"/>
    <property type="match status" value="1"/>
</dbReference>
<dbReference type="PANTHER" id="PTHR43273">
    <property type="entry name" value="ANAEROBIC SULFATASE-MATURATING ENZYME HOMOLOG ASLB-RELATED"/>
    <property type="match status" value="1"/>
</dbReference>
<dbReference type="SFLD" id="SFLDG01072">
    <property type="entry name" value="dehydrogenase_like"/>
    <property type="match status" value="1"/>
</dbReference>
<dbReference type="Proteomes" id="UP000078386">
    <property type="component" value="Unassembled WGS sequence"/>
</dbReference>
<dbReference type="SUPFAM" id="SSF102114">
    <property type="entry name" value="Radical SAM enzymes"/>
    <property type="match status" value="1"/>
</dbReference>
<dbReference type="InterPro" id="IPR023885">
    <property type="entry name" value="4Fe4S-binding_SPASM_dom"/>
</dbReference>
<evidence type="ECO:0000256" key="3">
    <source>
        <dbReference type="ARBA" id="ARBA00022691"/>
    </source>
</evidence>
<dbReference type="SFLD" id="SFLDG01386">
    <property type="entry name" value="main_SPASM_domain-containing"/>
    <property type="match status" value="1"/>
</dbReference>
<dbReference type="Gene3D" id="3.20.20.70">
    <property type="entry name" value="Aldolase class I"/>
    <property type="match status" value="1"/>
</dbReference>
<keyword evidence="9" id="KW-0560">Oxidoreductase</keyword>
<reference evidence="9 10" key="1">
    <citation type="submission" date="2016-04" db="EMBL/GenBank/DDBJ databases">
        <title>ATOL: Assembling a taxonomically balanced genome-scale reconstruction of the evolutionary history of the Enterobacteriaceae.</title>
        <authorList>
            <person name="Plunkett G.III."/>
            <person name="Neeno-Eckwall E.C."/>
            <person name="Glasner J.D."/>
            <person name="Perna N.T."/>
        </authorList>
    </citation>
    <scope>NUCLEOTIDE SEQUENCE [LARGE SCALE GENOMIC DNA]</scope>
    <source>
        <strain evidence="9 10">ATCC 51603</strain>
    </source>
</reference>
<keyword evidence="10" id="KW-1185">Reference proteome</keyword>
<keyword evidence="2" id="KW-0004">4Fe-4S</keyword>
<dbReference type="EMBL" id="LXEU01000057">
    <property type="protein sequence ID" value="OAT51733.1"/>
    <property type="molecule type" value="Genomic_DNA"/>
</dbReference>